<comment type="similarity">
    <text evidence="1">Belongs to the peptidase A1 family.</text>
</comment>
<dbReference type="SUPFAM" id="SSF50630">
    <property type="entry name" value="Acid proteases"/>
    <property type="match status" value="1"/>
</dbReference>
<dbReference type="Proteomes" id="UP000054047">
    <property type="component" value="Unassembled WGS sequence"/>
</dbReference>
<reference evidence="3 4" key="1">
    <citation type="submission" date="2013-12" db="EMBL/GenBank/DDBJ databases">
        <title>Draft genome of the parsitic nematode Ancylostoma duodenale.</title>
        <authorList>
            <person name="Mitreva M."/>
        </authorList>
    </citation>
    <scope>NUCLEOTIDE SEQUENCE [LARGE SCALE GENOMIC DNA]</scope>
    <source>
        <strain evidence="3 4">Zhejiang</strain>
    </source>
</reference>
<evidence type="ECO:0000256" key="1">
    <source>
        <dbReference type="ARBA" id="ARBA00007447"/>
    </source>
</evidence>
<dbReference type="AlphaFoldDB" id="A0A0C2GH21"/>
<evidence type="ECO:0000259" key="2">
    <source>
        <dbReference type="PROSITE" id="PS51767"/>
    </source>
</evidence>
<dbReference type="PANTHER" id="PTHR47966:SF45">
    <property type="entry name" value="PEPTIDASE A1 DOMAIN-CONTAINING PROTEIN"/>
    <property type="match status" value="1"/>
</dbReference>
<dbReference type="PANTHER" id="PTHR47966">
    <property type="entry name" value="BETA-SITE APP-CLEAVING ENZYME, ISOFORM A-RELATED"/>
    <property type="match status" value="1"/>
</dbReference>
<dbReference type="GO" id="GO:0006508">
    <property type="term" value="P:proteolysis"/>
    <property type="evidence" value="ECO:0007669"/>
    <property type="project" value="UniProtKB-KW"/>
</dbReference>
<dbReference type="GO" id="GO:0005764">
    <property type="term" value="C:lysosome"/>
    <property type="evidence" value="ECO:0007669"/>
    <property type="project" value="TreeGrafter"/>
</dbReference>
<dbReference type="InterPro" id="IPR033121">
    <property type="entry name" value="PEPTIDASE_A1"/>
</dbReference>
<dbReference type="Gene3D" id="2.40.70.10">
    <property type="entry name" value="Acid Proteases"/>
    <property type="match status" value="1"/>
</dbReference>
<organism evidence="3 4">
    <name type="scientific">Ancylostoma duodenale</name>
    <dbReference type="NCBI Taxonomy" id="51022"/>
    <lineage>
        <taxon>Eukaryota</taxon>
        <taxon>Metazoa</taxon>
        <taxon>Ecdysozoa</taxon>
        <taxon>Nematoda</taxon>
        <taxon>Chromadorea</taxon>
        <taxon>Rhabditida</taxon>
        <taxon>Rhabditina</taxon>
        <taxon>Rhabditomorpha</taxon>
        <taxon>Strongyloidea</taxon>
        <taxon>Ancylostomatidae</taxon>
        <taxon>Ancylostomatinae</taxon>
        <taxon>Ancylostoma</taxon>
    </lineage>
</organism>
<keyword evidence="3" id="KW-0645">Protease</keyword>
<gene>
    <name evidence="3" type="ORF">ANCDUO_09272</name>
</gene>
<dbReference type="OrthoDB" id="5794195at2759"/>
<name>A0A0C2GH21_9BILA</name>
<dbReference type="InterPro" id="IPR001461">
    <property type="entry name" value="Aspartic_peptidase_A1"/>
</dbReference>
<dbReference type="PROSITE" id="PS51767">
    <property type="entry name" value="PEPTIDASE_A1"/>
    <property type="match status" value="1"/>
</dbReference>
<sequence>MQQNMHEIIQNWCKDKHDEENAYGGLITYGGLDFENCEESIAYVKVNRLPRWQFRLSRVAAGNYTAAKEWQADTASSFIKGPSDIISGMAKALGAEYNQTKSLYFIDCNSPASMELGIGSRTYTLTAESLIIRVDEKLCILALSHHRGNPDWGLGAPFIREYCHVYDVDSQRVGFAKAR</sequence>
<keyword evidence="4" id="KW-1185">Reference proteome</keyword>
<evidence type="ECO:0000313" key="3">
    <source>
        <dbReference type="EMBL" id="KIH60480.1"/>
    </source>
</evidence>
<dbReference type="InterPro" id="IPR021109">
    <property type="entry name" value="Peptidase_aspartic_dom_sf"/>
</dbReference>
<accession>A0A0C2GH21</accession>
<dbReference type="EMBL" id="KN730925">
    <property type="protein sequence ID" value="KIH60480.1"/>
    <property type="molecule type" value="Genomic_DNA"/>
</dbReference>
<dbReference type="Pfam" id="PF00026">
    <property type="entry name" value="Asp"/>
    <property type="match status" value="1"/>
</dbReference>
<evidence type="ECO:0000313" key="4">
    <source>
        <dbReference type="Proteomes" id="UP000054047"/>
    </source>
</evidence>
<proteinExistence type="inferred from homology"/>
<keyword evidence="3" id="KW-0378">Hydrolase</keyword>
<dbReference type="GO" id="GO:0004190">
    <property type="term" value="F:aspartic-type endopeptidase activity"/>
    <property type="evidence" value="ECO:0007669"/>
    <property type="project" value="InterPro"/>
</dbReference>
<protein>
    <submittedName>
        <fullName evidence="3">Eukaryotic aspartyl protease</fullName>
    </submittedName>
</protein>
<feature type="domain" description="Peptidase A1" evidence="2">
    <location>
        <begin position="1"/>
        <end position="176"/>
    </location>
</feature>